<gene>
    <name evidence="1" type="ORF">IE4872_PD01540</name>
</gene>
<dbReference type="EMBL" id="CP017105">
    <property type="protein sequence ID" value="APO72061.1"/>
    <property type="molecule type" value="Genomic_DNA"/>
</dbReference>
<accession>A0A1L5NW08</accession>
<geneLocation type="plasmid" evidence="2">
    <name>prgalie4872d</name>
</geneLocation>
<name>A0A1L5NW08_9HYPH</name>
<evidence type="ECO:0000313" key="1">
    <source>
        <dbReference type="EMBL" id="APO72061.1"/>
    </source>
</evidence>
<reference evidence="1 2" key="1">
    <citation type="submission" date="2016-09" db="EMBL/GenBank/DDBJ databases">
        <title>The complete genome sequences of Rhizobium gallicum, symbiovars gallicum and phaseoli, symbionts associated to common bean (Phaseolus vulgaris).</title>
        <authorList>
            <person name="Bustos P."/>
            <person name="Santamaria R.I."/>
            <person name="Perez-Carrascal O.M."/>
            <person name="Juarez S."/>
            <person name="Lozano L."/>
            <person name="Martinez-Flores I."/>
            <person name="Martinez-Romero E."/>
            <person name="Cevallos M."/>
            <person name="Romero D."/>
            <person name="Davila G."/>
            <person name="Gonzalez V."/>
        </authorList>
    </citation>
    <scope>NUCLEOTIDE SEQUENCE [LARGE SCALE GENOMIC DNA]</scope>
    <source>
        <strain evidence="1 2">IE4872</strain>
        <plasmid evidence="2">prgalie4872d</plasmid>
    </source>
</reference>
<keyword evidence="1" id="KW-0614">Plasmid</keyword>
<proteinExistence type="predicted"/>
<evidence type="ECO:0000313" key="2">
    <source>
        <dbReference type="Proteomes" id="UP000184749"/>
    </source>
</evidence>
<organism evidence="1 2">
    <name type="scientific">Rhizobium gallicum</name>
    <dbReference type="NCBI Taxonomy" id="56730"/>
    <lineage>
        <taxon>Bacteria</taxon>
        <taxon>Pseudomonadati</taxon>
        <taxon>Pseudomonadota</taxon>
        <taxon>Alphaproteobacteria</taxon>
        <taxon>Hyphomicrobiales</taxon>
        <taxon>Rhizobiaceae</taxon>
        <taxon>Rhizobium/Agrobacterium group</taxon>
        <taxon>Rhizobium</taxon>
    </lineage>
</organism>
<sequence length="55" mass="6542">MSRLTWTARASFPLPEGLPERIQERIRLVSASDWPGGFLIRDSFRECKWRYLVVF</sequence>
<dbReference type="AlphaFoldDB" id="A0A1L5NW08"/>
<dbReference type="Proteomes" id="UP000184749">
    <property type="component" value="Plasmid pRgalIE4872d"/>
</dbReference>
<protein>
    <submittedName>
        <fullName evidence="1">Uncharacterized protein</fullName>
    </submittedName>
</protein>